<dbReference type="PANTHER" id="PTHR10587">
    <property type="entry name" value="GLYCOSYL TRANSFERASE-RELATED"/>
    <property type="match status" value="1"/>
</dbReference>
<evidence type="ECO:0000256" key="3">
    <source>
        <dbReference type="ARBA" id="ARBA00022801"/>
    </source>
</evidence>
<name>A0AA37WVM6_9GAMM</name>
<dbReference type="GO" id="GO:0009103">
    <property type="term" value="P:lipopolysaccharide biosynthetic process"/>
    <property type="evidence" value="ECO:0007669"/>
    <property type="project" value="UniProtKB-UniRule"/>
</dbReference>
<proteinExistence type="inferred from homology"/>
<dbReference type="RefSeq" id="WP_095500095.1">
    <property type="nucleotide sequence ID" value="NZ_BSPO01000001.1"/>
</dbReference>
<keyword evidence="3 7" id="KW-0378">Hydrolase</keyword>
<dbReference type="InterPro" id="IPR002509">
    <property type="entry name" value="NODB_dom"/>
</dbReference>
<dbReference type="GO" id="GO:0036108">
    <property type="term" value="P:4-amino-4-deoxy-alpha-L-arabinopyranosyl undecaprenyl phosphate biosynthetic process"/>
    <property type="evidence" value="ECO:0007669"/>
    <property type="project" value="UniProtKB-UniRule"/>
</dbReference>
<dbReference type="PANTHER" id="PTHR10587:SF137">
    <property type="entry name" value="4-DEOXY-4-FORMAMIDO-L-ARABINOSE-PHOSPHOUNDECAPRENOL DEFORMYLASE ARND-RELATED"/>
    <property type="match status" value="1"/>
</dbReference>
<accession>A0AA37WVM6</accession>
<evidence type="ECO:0000256" key="2">
    <source>
        <dbReference type="ARBA" id="ARBA00022556"/>
    </source>
</evidence>
<comment type="catalytic activity">
    <reaction evidence="7">
        <text>4-deoxy-4-formamido-alpha-L-arabinopyranosyl di-trans,octa-cis-undecaprenyl phosphate + H2O = 4-amino-4-deoxy-alpha-L-arabinopyranosyl di-trans,octa-cis-undecaprenyl phosphate + formate</text>
        <dbReference type="Rhea" id="RHEA:27734"/>
        <dbReference type="ChEBI" id="CHEBI:15377"/>
        <dbReference type="ChEBI" id="CHEBI:15740"/>
        <dbReference type="ChEBI" id="CHEBI:58909"/>
        <dbReference type="ChEBI" id="CHEBI:60463"/>
        <dbReference type="EC" id="3.5.1.n3"/>
    </reaction>
</comment>
<keyword evidence="1 7" id="KW-0444">Lipid biosynthesis</keyword>
<keyword evidence="6 7" id="KW-0046">Antibiotic resistance</keyword>
<feature type="domain" description="NodB homology" evidence="8">
    <location>
        <begin position="5"/>
        <end position="267"/>
    </location>
</feature>
<dbReference type="NCBIfam" id="NF011923">
    <property type="entry name" value="PRK15394.1"/>
    <property type="match status" value="1"/>
</dbReference>
<dbReference type="SUPFAM" id="SSF88713">
    <property type="entry name" value="Glycoside hydrolase/deacetylase"/>
    <property type="match status" value="1"/>
</dbReference>
<protein>
    <recommendedName>
        <fullName evidence="7">Probable 4-deoxy-4-formamido-L-arabinose-phosphoundecaprenol deformylase ArnD</fullName>
        <ecNumber evidence="7">3.5.1.n3</ecNumber>
    </recommendedName>
</protein>
<dbReference type="GO" id="GO:0016811">
    <property type="term" value="F:hydrolase activity, acting on carbon-nitrogen (but not peptide) bonds, in linear amides"/>
    <property type="evidence" value="ECO:0007669"/>
    <property type="project" value="UniProtKB-UniRule"/>
</dbReference>
<comment type="pathway">
    <text evidence="7">Bacterial outer membrane biogenesis; lipopolysaccharide biosynthesis.</text>
</comment>
<keyword evidence="10" id="KW-1185">Reference proteome</keyword>
<gene>
    <name evidence="7 9" type="primary">arnD</name>
    <name evidence="9" type="ORF">GCM10007894_02840</name>
</gene>
<comment type="pathway">
    <text evidence="7">Glycolipid biosynthesis; 4-amino-4-deoxy-alpha-L-arabinose undecaprenyl phosphate biosynthesis; 4-amino-4-deoxy-alpha-L-arabinose undecaprenyl phosphate from UDP-4-deoxy-4-formamido-beta-L-arabinose and undecaprenyl phosphate: step 2/2.</text>
</comment>
<reference evidence="9 10" key="1">
    <citation type="journal article" date="2014" name="Int. J. Syst. Evol. Microbiol.">
        <title>Complete genome sequence of Corynebacterium casei LMG S-19264T (=DSM 44701T), isolated from a smear-ripened cheese.</title>
        <authorList>
            <consortium name="US DOE Joint Genome Institute (JGI-PGF)"/>
            <person name="Walter F."/>
            <person name="Albersmeier A."/>
            <person name="Kalinowski J."/>
            <person name="Ruckert C."/>
        </authorList>
    </citation>
    <scope>NUCLEOTIDE SEQUENCE [LARGE SCALE GENOMIC DNA]</scope>
    <source>
        <strain evidence="9 10">NBRC 112785</strain>
    </source>
</reference>
<dbReference type="EMBL" id="BSPO01000001">
    <property type="protein sequence ID" value="GLS82307.1"/>
    <property type="molecule type" value="Genomic_DNA"/>
</dbReference>
<dbReference type="AlphaFoldDB" id="A0AA37WVM6"/>
<evidence type="ECO:0000256" key="6">
    <source>
        <dbReference type="ARBA" id="ARBA00023251"/>
    </source>
</evidence>
<evidence type="ECO:0000256" key="4">
    <source>
        <dbReference type="ARBA" id="ARBA00022985"/>
    </source>
</evidence>
<keyword evidence="4 7" id="KW-0448">Lipopolysaccharide biosynthesis</keyword>
<dbReference type="PROSITE" id="PS51677">
    <property type="entry name" value="NODB"/>
    <property type="match status" value="1"/>
</dbReference>
<dbReference type="GO" id="GO:0046677">
    <property type="term" value="P:response to antibiotic"/>
    <property type="evidence" value="ECO:0007669"/>
    <property type="project" value="UniProtKB-KW"/>
</dbReference>
<sequence>MSQPTYVGLRIDVDTFKGTREGVPKLLQTLAKHNVEASFFFSVGPDNMGRHVWRLLKPKFLWKMLRSNAVGLYGLDILLCGTFWPGPNIGARLPHIIRQAAQPQPQGQHEIGLHAWDHHAWQAHIDKWDEQQLRRQIQLGVDALTDIIGRRPDCSAVAGWRCDERTVDIKQEFDFKYNSDCRGNALFYPLVNDGEPGTPQVPVNLPTYDEVVGQTVAESEFNDFILNQITPGQFNCYTIHAEVEGGIKADLFEQLLQDAKKRNIHFVPLGRLLELEPVLQQDSVVKAPLAGREGWVGWQQSVVAERKG</sequence>
<dbReference type="InterPro" id="IPR011330">
    <property type="entry name" value="Glyco_hydro/deAcase_b/a-brl"/>
</dbReference>
<evidence type="ECO:0000259" key="8">
    <source>
        <dbReference type="PROSITE" id="PS51677"/>
    </source>
</evidence>
<evidence type="ECO:0000313" key="10">
    <source>
        <dbReference type="Proteomes" id="UP001157439"/>
    </source>
</evidence>
<keyword evidence="2 7" id="KW-0441">Lipid A biosynthesis</keyword>
<evidence type="ECO:0000256" key="1">
    <source>
        <dbReference type="ARBA" id="ARBA00022516"/>
    </source>
</evidence>
<comment type="caution">
    <text evidence="9">The sequence shown here is derived from an EMBL/GenBank/DDBJ whole genome shotgun (WGS) entry which is preliminary data.</text>
</comment>
<keyword evidence="5 7" id="KW-0443">Lipid metabolism</keyword>
<evidence type="ECO:0000313" key="9">
    <source>
        <dbReference type="EMBL" id="GLS82307.1"/>
    </source>
</evidence>
<dbReference type="InterPro" id="IPR050248">
    <property type="entry name" value="Polysacc_deacetylase_ArnD"/>
</dbReference>
<dbReference type="Pfam" id="PF01522">
    <property type="entry name" value="Polysacc_deac_1"/>
    <property type="match status" value="1"/>
</dbReference>
<evidence type="ECO:0000256" key="7">
    <source>
        <dbReference type="HAMAP-Rule" id="MF_01870"/>
    </source>
</evidence>
<evidence type="ECO:0000256" key="5">
    <source>
        <dbReference type="ARBA" id="ARBA00023098"/>
    </source>
</evidence>
<dbReference type="GO" id="GO:0009245">
    <property type="term" value="P:lipid A biosynthetic process"/>
    <property type="evidence" value="ECO:0007669"/>
    <property type="project" value="UniProtKB-UniRule"/>
</dbReference>
<dbReference type="Proteomes" id="UP001157439">
    <property type="component" value="Unassembled WGS sequence"/>
</dbReference>
<dbReference type="Gene3D" id="3.20.20.370">
    <property type="entry name" value="Glycoside hydrolase/deacetylase"/>
    <property type="match status" value="1"/>
</dbReference>
<dbReference type="GO" id="GO:0016020">
    <property type="term" value="C:membrane"/>
    <property type="evidence" value="ECO:0007669"/>
    <property type="project" value="GOC"/>
</dbReference>
<comment type="function">
    <text evidence="7">Catalyzes the deformylation of 4-deoxy-4-formamido-L-arabinose-phosphoundecaprenol to 4-amino-4-deoxy-L-arabinose-phosphoundecaprenol. The modified arabinose is attached to lipid A and is required for resistance to polymyxin and cationic antimicrobial peptides.</text>
</comment>
<dbReference type="EC" id="3.5.1.n3" evidence="7"/>
<comment type="similarity">
    <text evidence="7">Belongs to the polysaccharide deacetylase family. ArnD deformylase subfamily.</text>
</comment>
<dbReference type="HAMAP" id="MF_01870">
    <property type="entry name" value="ArnD"/>
    <property type="match status" value="1"/>
</dbReference>
<dbReference type="InterPro" id="IPR023557">
    <property type="entry name" value="ArnD"/>
</dbReference>
<organism evidence="9 10">
    <name type="scientific">Paraferrimonas haliotis</name>
    <dbReference type="NCBI Taxonomy" id="2013866"/>
    <lineage>
        <taxon>Bacteria</taxon>
        <taxon>Pseudomonadati</taxon>
        <taxon>Pseudomonadota</taxon>
        <taxon>Gammaproteobacteria</taxon>
        <taxon>Alteromonadales</taxon>
        <taxon>Ferrimonadaceae</taxon>
        <taxon>Paraferrimonas</taxon>
    </lineage>
</organism>